<dbReference type="EMBL" id="JACOFU010000001">
    <property type="protein sequence ID" value="MBC3830120.1"/>
    <property type="molecule type" value="Genomic_DNA"/>
</dbReference>
<protein>
    <recommendedName>
        <fullName evidence="6">Molybdopterin molybdenumtransferase</fullName>
        <ecNumber evidence="6">2.10.1.1</ecNumber>
    </recommendedName>
</protein>
<name>A0ABR6XL17_9BURK</name>
<comment type="cofactor">
    <cofactor evidence="6">
        <name>Mg(2+)</name>
        <dbReference type="ChEBI" id="CHEBI:18420"/>
    </cofactor>
</comment>
<keyword evidence="6" id="KW-0808">Transferase</keyword>
<dbReference type="NCBIfam" id="TIGR00177">
    <property type="entry name" value="molyb_syn"/>
    <property type="match status" value="1"/>
</dbReference>
<dbReference type="SUPFAM" id="SSF53218">
    <property type="entry name" value="Molybdenum cofactor biosynthesis proteins"/>
    <property type="match status" value="1"/>
</dbReference>
<evidence type="ECO:0000256" key="2">
    <source>
        <dbReference type="ARBA" id="ARBA00005046"/>
    </source>
</evidence>
<dbReference type="Gene3D" id="3.90.105.10">
    <property type="entry name" value="Molybdopterin biosynthesis moea protein, domain 2"/>
    <property type="match status" value="1"/>
</dbReference>
<evidence type="ECO:0000313" key="8">
    <source>
        <dbReference type="EMBL" id="MBC3830120.1"/>
    </source>
</evidence>
<dbReference type="Proteomes" id="UP000643610">
    <property type="component" value="Unassembled WGS sequence"/>
</dbReference>
<dbReference type="InterPro" id="IPR036425">
    <property type="entry name" value="MoaB/Mog-like_dom_sf"/>
</dbReference>
<gene>
    <name evidence="8" type="ORF">H8K33_01200</name>
</gene>
<dbReference type="Gene3D" id="2.40.340.10">
    <property type="entry name" value="MoeA, C-terminal, domain IV"/>
    <property type="match status" value="1"/>
</dbReference>
<comment type="catalytic activity">
    <reaction evidence="5">
        <text>adenylyl-molybdopterin + molybdate = Mo-molybdopterin + AMP + H(+)</text>
        <dbReference type="Rhea" id="RHEA:35047"/>
        <dbReference type="ChEBI" id="CHEBI:15378"/>
        <dbReference type="ChEBI" id="CHEBI:36264"/>
        <dbReference type="ChEBI" id="CHEBI:62727"/>
        <dbReference type="ChEBI" id="CHEBI:71302"/>
        <dbReference type="ChEBI" id="CHEBI:456215"/>
        <dbReference type="EC" id="2.10.1.1"/>
    </reaction>
</comment>
<dbReference type="Gene3D" id="3.40.980.10">
    <property type="entry name" value="MoaB/Mog-like domain"/>
    <property type="match status" value="1"/>
</dbReference>
<comment type="caution">
    <text evidence="8">The sequence shown here is derived from an EMBL/GenBank/DDBJ whole genome shotgun (WGS) entry which is preliminary data.</text>
</comment>
<evidence type="ECO:0000256" key="3">
    <source>
        <dbReference type="ARBA" id="ARBA00010763"/>
    </source>
</evidence>
<dbReference type="SUPFAM" id="SSF63867">
    <property type="entry name" value="MoeA C-terminal domain-like"/>
    <property type="match status" value="1"/>
</dbReference>
<reference evidence="8 9" key="1">
    <citation type="submission" date="2020-08" db="EMBL/GenBank/DDBJ databases">
        <title>Novel species isolated from subtropical streams in China.</title>
        <authorList>
            <person name="Lu H."/>
        </authorList>
    </citation>
    <scope>NUCLEOTIDE SEQUENCE [LARGE SCALE GENOMIC DNA]</scope>
    <source>
        <strain evidence="8 9">KCTC 52442</strain>
    </source>
</reference>
<dbReference type="SUPFAM" id="SSF63882">
    <property type="entry name" value="MoeA N-terminal region -like"/>
    <property type="match status" value="1"/>
</dbReference>
<dbReference type="NCBIfam" id="NF045515">
    <property type="entry name" value="Glp_gephyrin"/>
    <property type="match status" value="1"/>
</dbReference>
<keyword evidence="6" id="KW-0460">Magnesium</keyword>
<dbReference type="PANTHER" id="PTHR10192">
    <property type="entry name" value="MOLYBDOPTERIN BIOSYNTHESIS PROTEIN"/>
    <property type="match status" value="1"/>
</dbReference>
<evidence type="ECO:0000313" key="9">
    <source>
        <dbReference type="Proteomes" id="UP000643610"/>
    </source>
</evidence>
<dbReference type="Pfam" id="PF00994">
    <property type="entry name" value="MoCF_biosynth"/>
    <property type="match status" value="1"/>
</dbReference>
<dbReference type="InterPro" id="IPR036688">
    <property type="entry name" value="MoeA_C_domain_IV_sf"/>
</dbReference>
<comment type="similarity">
    <text evidence="3 6">Belongs to the MoeA family.</text>
</comment>
<comment type="function">
    <text evidence="1 6">Catalyzes the insertion of molybdate into adenylated molybdopterin with the concomitant release of AMP.</text>
</comment>
<evidence type="ECO:0000256" key="1">
    <source>
        <dbReference type="ARBA" id="ARBA00002901"/>
    </source>
</evidence>
<keyword evidence="4 6" id="KW-0501">Molybdenum cofactor biosynthesis</keyword>
<keyword evidence="6" id="KW-0479">Metal-binding</keyword>
<dbReference type="InterPro" id="IPR001453">
    <property type="entry name" value="MoaB/Mog_dom"/>
</dbReference>
<organism evidence="8 9">
    <name type="scientific">Undibacterium amnicola</name>
    <dbReference type="NCBI Taxonomy" id="1834038"/>
    <lineage>
        <taxon>Bacteria</taxon>
        <taxon>Pseudomonadati</taxon>
        <taxon>Pseudomonadota</taxon>
        <taxon>Betaproteobacteria</taxon>
        <taxon>Burkholderiales</taxon>
        <taxon>Oxalobacteraceae</taxon>
        <taxon>Undibacterium</taxon>
    </lineage>
</organism>
<dbReference type="InterPro" id="IPR005110">
    <property type="entry name" value="MoeA_linker/N"/>
</dbReference>
<evidence type="ECO:0000256" key="5">
    <source>
        <dbReference type="ARBA" id="ARBA00047317"/>
    </source>
</evidence>
<evidence type="ECO:0000256" key="4">
    <source>
        <dbReference type="ARBA" id="ARBA00023150"/>
    </source>
</evidence>
<comment type="pathway">
    <text evidence="2 6">Cofactor biosynthesis; molybdopterin biosynthesis.</text>
</comment>
<proteinExistence type="inferred from homology"/>
<dbReference type="CDD" id="cd00887">
    <property type="entry name" value="MoeA"/>
    <property type="match status" value="1"/>
</dbReference>
<sequence>MKQTLLTENHMTDPQSDSQFLSVAQAQTWIQEHIAAITDTEELDLKSALGRVLAIDILSPIDVPAHHNSAMDGYAFHGAQLIANHDLNLEIVGEAYAGHPYTKPVLPGSCIRIMTGAVMPRSCDTVVPQELTTRLKDTAIAIPANKLRQGDNCRLRGEDLALGKLAIAKAKRIGPAELGLLASLGIARVTVQRRLKVAYFSTGDEIRSLGQTLDAGCIYDSNRYTVYGMLSRLDCDIVDMGVIEDSPEALEQALRTACVQADAIITSGGVSVGAADYTRQVMAQLGQVAFWTINMRPGRPMAFGKIHADGSSAYLFGLPGNPVAVMVTFYFFVQQALQQLIGADEKPALLIPAISRDVIRKRQGRTEYQRGIASRNLQGQLEVVVTGSQGSGVLRSMSEANCMIILDDEQGNIEAGGIVNILLFEGLC</sequence>
<accession>A0ABR6XL17</accession>
<keyword evidence="6" id="KW-0500">Molybdenum</keyword>
<dbReference type="Gene3D" id="2.170.190.11">
    <property type="entry name" value="Molybdopterin biosynthesis moea protein, domain 3"/>
    <property type="match status" value="1"/>
</dbReference>
<dbReference type="InterPro" id="IPR038987">
    <property type="entry name" value="MoeA-like"/>
</dbReference>
<dbReference type="SMART" id="SM00852">
    <property type="entry name" value="MoCF_biosynth"/>
    <property type="match status" value="1"/>
</dbReference>
<dbReference type="InterPro" id="IPR036135">
    <property type="entry name" value="MoeA_linker/N_sf"/>
</dbReference>
<feature type="domain" description="MoaB/Mog" evidence="7">
    <location>
        <begin position="198"/>
        <end position="339"/>
    </location>
</feature>
<dbReference type="EC" id="2.10.1.1" evidence="6"/>
<keyword evidence="9" id="KW-1185">Reference proteome</keyword>
<evidence type="ECO:0000256" key="6">
    <source>
        <dbReference type="RuleBase" id="RU365090"/>
    </source>
</evidence>
<dbReference type="Pfam" id="PF03454">
    <property type="entry name" value="MoeA_C"/>
    <property type="match status" value="1"/>
</dbReference>
<dbReference type="Pfam" id="PF03453">
    <property type="entry name" value="MoeA_N"/>
    <property type="match status" value="1"/>
</dbReference>
<evidence type="ECO:0000259" key="7">
    <source>
        <dbReference type="SMART" id="SM00852"/>
    </source>
</evidence>
<dbReference type="PANTHER" id="PTHR10192:SF31">
    <property type="entry name" value="MOLYBDOPTERIN MOLYBDENUMTRANSFERASE"/>
    <property type="match status" value="1"/>
</dbReference>
<dbReference type="InterPro" id="IPR005111">
    <property type="entry name" value="MoeA_C_domain_IV"/>
</dbReference>